<dbReference type="EMBL" id="JACOGA010000026">
    <property type="protein sequence ID" value="MBC3875912.1"/>
    <property type="molecule type" value="Genomic_DNA"/>
</dbReference>
<dbReference type="RefSeq" id="WP_186943892.1">
    <property type="nucleotide sequence ID" value="NZ_JACOGA010000026.1"/>
</dbReference>
<reference evidence="2 3" key="1">
    <citation type="submission" date="2020-08" db="EMBL/GenBank/DDBJ databases">
        <title>Novel species isolated from subtropical streams in China.</title>
        <authorList>
            <person name="Lu H."/>
        </authorList>
    </citation>
    <scope>NUCLEOTIDE SEQUENCE [LARGE SCALE GENOMIC DNA]</scope>
    <source>
        <strain evidence="2 3">LX15W</strain>
    </source>
</reference>
<keyword evidence="3" id="KW-1185">Reference proteome</keyword>
<accession>A0ABR6YHC2</accession>
<evidence type="ECO:0000313" key="2">
    <source>
        <dbReference type="EMBL" id="MBC3875912.1"/>
    </source>
</evidence>
<protein>
    <submittedName>
        <fullName evidence="2">Uncharacterized protein</fullName>
    </submittedName>
</protein>
<organism evidence="2 3">
    <name type="scientific">Undibacterium flavidum</name>
    <dbReference type="NCBI Taxonomy" id="2762297"/>
    <lineage>
        <taxon>Bacteria</taxon>
        <taxon>Pseudomonadati</taxon>
        <taxon>Pseudomonadota</taxon>
        <taxon>Betaproteobacteria</taxon>
        <taxon>Burkholderiales</taxon>
        <taxon>Oxalobacteraceae</taxon>
        <taxon>Undibacterium</taxon>
    </lineage>
</organism>
<proteinExistence type="predicted"/>
<evidence type="ECO:0000256" key="1">
    <source>
        <dbReference type="SAM" id="MobiDB-lite"/>
    </source>
</evidence>
<feature type="compositionally biased region" description="Polar residues" evidence="1">
    <location>
        <begin position="75"/>
        <end position="85"/>
    </location>
</feature>
<gene>
    <name evidence="2" type="ORF">H8K55_20150</name>
</gene>
<feature type="region of interest" description="Disordered" evidence="1">
    <location>
        <begin position="70"/>
        <end position="94"/>
    </location>
</feature>
<name>A0ABR6YHC2_9BURK</name>
<sequence length="112" mass="12310">MKPSASQSGSNNACQHLSIANSKIGEIMICPECSVIHLSLQSISIRLDLDAFSELAKMIKHAQATIEQAQEQAQKFSSNQANPSNDLHDADPLAHEALLQENAYPYYPHKVH</sequence>
<dbReference type="Proteomes" id="UP000624279">
    <property type="component" value="Unassembled WGS sequence"/>
</dbReference>
<evidence type="ECO:0000313" key="3">
    <source>
        <dbReference type="Proteomes" id="UP000624279"/>
    </source>
</evidence>
<comment type="caution">
    <text evidence="2">The sequence shown here is derived from an EMBL/GenBank/DDBJ whole genome shotgun (WGS) entry which is preliminary data.</text>
</comment>